<keyword evidence="5" id="KW-1185">Reference proteome</keyword>
<dbReference type="Proteomes" id="UP001230496">
    <property type="component" value="Chromosome"/>
</dbReference>
<accession>A0AA49JB81</accession>
<protein>
    <submittedName>
        <fullName evidence="4">Helix-turn-helix transcriptional regulator</fullName>
    </submittedName>
</protein>
<dbReference type="PANTHER" id="PTHR46558">
    <property type="entry name" value="TRACRIPTIONAL REGULATORY PROTEIN-RELATED-RELATED"/>
    <property type="match status" value="1"/>
</dbReference>
<sequence length="115" mass="13669">MINYQLKKLRIAKNLSQEQLADELNISQSTYSRIENGNQNWAKYLNEICDFFNIEPSILFVKELPLNNSKKIQTNREIDNSKNQIDEKEKIINILEKQVELLEEKIQIHKIHNEN</sequence>
<evidence type="ECO:0000313" key="5">
    <source>
        <dbReference type="Proteomes" id="UP001230496"/>
    </source>
</evidence>
<gene>
    <name evidence="4" type="ORF">QYS49_19430</name>
</gene>
<name>A0AA49JB81_9BACT</name>
<evidence type="ECO:0000259" key="3">
    <source>
        <dbReference type="PROSITE" id="PS50943"/>
    </source>
</evidence>
<proteinExistence type="predicted"/>
<dbReference type="RefSeq" id="WP_308348025.1">
    <property type="nucleotide sequence ID" value="NZ_CP129971.1"/>
</dbReference>
<dbReference type="GO" id="GO:0003677">
    <property type="term" value="F:DNA binding"/>
    <property type="evidence" value="ECO:0007669"/>
    <property type="project" value="UniProtKB-KW"/>
</dbReference>
<dbReference type="PANTHER" id="PTHR46558:SF11">
    <property type="entry name" value="HTH-TYPE TRANSCRIPTIONAL REGULATOR XRE"/>
    <property type="match status" value="1"/>
</dbReference>
<dbReference type="InterPro" id="IPR001387">
    <property type="entry name" value="Cro/C1-type_HTH"/>
</dbReference>
<dbReference type="SMART" id="SM00530">
    <property type="entry name" value="HTH_XRE"/>
    <property type="match status" value="1"/>
</dbReference>
<dbReference type="InterPro" id="IPR010982">
    <property type="entry name" value="Lambda_DNA-bd_dom_sf"/>
</dbReference>
<dbReference type="PROSITE" id="PS50943">
    <property type="entry name" value="HTH_CROC1"/>
    <property type="match status" value="1"/>
</dbReference>
<dbReference type="Gene3D" id="1.10.260.40">
    <property type="entry name" value="lambda repressor-like DNA-binding domains"/>
    <property type="match status" value="1"/>
</dbReference>
<organism evidence="4 5">
    <name type="scientific">Marivirga salinarum</name>
    <dbReference type="NCBI Taxonomy" id="3059078"/>
    <lineage>
        <taxon>Bacteria</taxon>
        <taxon>Pseudomonadati</taxon>
        <taxon>Bacteroidota</taxon>
        <taxon>Cytophagia</taxon>
        <taxon>Cytophagales</taxon>
        <taxon>Marivirgaceae</taxon>
        <taxon>Marivirga</taxon>
    </lineage>
</organism>
<keyword evidence="2" id="KW-0175">Coiled coil</keyword>
<reference evidence="4 5" key="1">
    <citation type="submission" date="2023-08" db="EMBL/GenBank/DDBJ databases">
        <title>Comparative genomics and taxonomic characterization of three novel marine species of genus Marivirga.</title>
        <authorList>
            <person name="Muhammad N."/>
            <person name="Kim S.-G."/>
        </authorList>
    </citation>
    <scope>NUCLEOTIDE SEQUENCE [LARGE SCALE GENOMIC DNA]</scope>
    <source>
        <strain evidence="4 5">BDSF4-3</strain>
    </source>
</reference>
<dbReference type="SUPFAM" id="SSF47413">
    <property type="entry name" value="lambda repressor-like DNA-binding domains"/>
    <property type="match status" value="1"/>
</dbReference>
<dbReference type="EMBL" id="CP129971">
    <property type="protein sequence ID" value="WKK73993.1"/>
    <property type="molecule type" value="Genomic_DNA"/>
</dbReference>
<evidence type="ECO:0000256" key="1">
    <source>
        <dbReference type="ARBA" id="ARBA00023125"/>
    </source>
</evidence>
<evidence type="ECO:0000256" key="2">
    <source>
        <dbReference type="SAM" id="Coils"/>
    </source>
</evidence>
<keyword evidence="1" id="KW-0238">DNA-binding</keyword>
<dbReference type="CDD" id="cd00093">
    <property type="entry name" value="HTH_XRE"/>
    <property type="match status" value="1"/>
</dbReference>
<feature type="domain" description="HTH cro/C1-type" evidence="3">
    <location>
        <begin position="6"/>
        <end position="59"/>
    </location>
</feature>
<feature type="coiled-coil region" evidence="2">
    <location>
        <begin position="71"/>
        <end position="112"/>
    </location>
</feature>
<evidence type="ECO:0000313" key="4">
    <source>
        <dbReference type="EMBL" id="WKK73993.1"/>
    </source>
</evidence>
<dbReference type="KEGG" id="msaa:QYS49_19430"/>
<dbReference type="Pfam" id="PF01381">
    <property type="entry name" value="HTH_3"/>
    <property type="match status" value="1"/>
</dbReference>
<dbReference type="AlphaFoldDB" id="A0AA49JB81"/>